<keyword evidence="2" id="KW-1185">Reference proteome</keyword>
<sequence length="122" mass="13046">MPPAFSQSGEIALDLNALETTGSGCRTTFVGENRLGTELEKIAFEIVLFNQDGLVMRMLGLDFGAMAEGRTKVAQFTLPDTQCDSIGRVLINDIQACDGPVDQAVCLQSLVTESRSGITFGL</sequence>
<dbReference type="AlphaFoldDB" id="A0A916RIS2"/>
<proteinExistence type="predicted"/>
<dbReference type="Proteomes" id="UP000596977">
    <property type="component" value="Unassembled WGS sequence"/>
</dbReference>
<gene>
    <name evidence="1" type="ORF">GCM10011499_29590</name>
</gene>
<comment type="caution">
    <text evidence="1">The sequence shown here is derived from an EMBL/GenBank/DDBJ whole genome shotgun (WGS) entry which is preliminary data.</text>
</comment>
<evidence type="ECO:0000313" key="2">
    <source>
        <dbReference type="Proteomes" id="UP000596977"/>
    </source>
</evidence>
<evidence type="ECO:0000313" key="1">
    <source>
        <dbReference type="EMBL" id="GGA57481.1"/>
    </source>
</evidence>
<organism evidence="1 2">
    <name type="scientific">Pelagibacterium lentulum</name>
    <dbReference type="NCBI Taxonomy" id="2029865"/>
    <lineage>
        <taxon>Bacteria</taxon>
        <taxon>Pseudomonadati</taxon>
        <taxon>Pseudomonadota</taxon>
        <taxon>Alphaproteobacteria</taxon>
        <taxon>Hyphomicrobiales</taxon>
        <taxon>Devosiaceae</taxon>
        <taxon>Pelagibacterium</taxon>
    </lineage>
</organism>
<name>A0A916RIS2_9HYPH</name>
<dbReference type="EMBL" id="BMKB01000005">
    <property type="protein sequence ID" value="GGA57481.1"/>
    <property type="molecule type" value="Genomic_DNA"/>
</dbReference>
<accession>A0A916RIS2</accession>
<reference evidence="1 2" key="1">
    <citation type="journal article" date="2014" name="Int. J. Syst. Evol. Microbiol.">
        <title>Complete genome sequence of Corynebacterium casei LMG S-19264T (=DSM 44701T), isolated from a smear-ripened cheese.</title>
        <authorList>
            <consortium name="US DOE Joint Genome Institute (JGI-PGF)"/>
            <person name="Walter F."/>
            <person name="Albersmeier A."/>
            <person name="Kalinowski J."/>
            <person name="Ruckert C."/>
        </authorList>
    </citation>
    <scope>NUCLEOTIDE SEQUENCE [LARGE SCALE GENOMIC DNA]</scope>
    <source>
        <strain evidence="1 2">CGMCC 1.15896</strain>
    </source>
</reference>
<protein>
    <submittedName>
        <fullName evidence="1">Uncharacterized protein</fullName>
    </submittedName>
</protein>